<gene>
    <name evidence="1" type="ORF">T11_3132</name>
</gene>
<organism evidence="1 2">
    <name type="scientific">Trichinella zimbabwensis</name>
    <dbReference type="NCBI Taxonomy" id="268475"/>
    <lineage>
        <taxon>Eukaryota</taxon>
        <taxon>Metazoa</taxon>
        <taxon>Ecdysozoa</taxon>
        <taxon>Nematoda</taxon>
        <taxon>Enoplea</taxon>
        <taxon>Dorylaimia</taxon>
        <taxon>Trichinellida</taxon>
        <taxon>Trichinellidae</taxon>
        <taxon>Trichinella</taxon>
    </lineage>
</organism>
<dbReference type="Proteomes" id="UP000055024">
    <property type="component" value="Unassembled WGS sequence"/>
</dbReference>
<evidence type="ECO:0000313" key="1">
    <source>
        <dbReference type="EMBL" id="KRY97327.1"/>
    </source>
</evidence>
<protein>
    <submittedName>
        <fullName evidence="1">Uncharacterized protein</fullName>
    </submittedName>
</protein>
<dbReference type="EMBL" id="JYDP01002126">
    <property type="protein sequence ID" value="KRY97327.1"/>
    <property type="molecule type" value="Genomic_DNA"/>
</dbReference>
<keyword evidence="2" id="KW-1185">Reference proteome</keyword>
<accession>A0A0V1GGD1</accession>
<reference evidence="1 2" key="1">
    <citation type="submission" date="2015-01" db="EMBL/GenBank/DDBJ databases">
        <title>Evolution of Trichinella species and genotypes.</title>
        <authorList>
            <person name="Korhonen P.K."/>
            <person name="Edoardo P."/>
            <person name="Giuseppe L.R."/>
            <person name="Gasser R.B."/>
        </authorList>
    </citation>
    <scope>NUCLEOTIDE SEQUENCE [LARGE SCALE GENOMIC DNA]</scope>
    <source>
        <strain evidence="1">ISS1029</strain>
    </source>
</reference>
<dbReference type="AlphaFoldDB" id="A0A0V1GGD1"/>
<sequence>MLLESATLASGFYIALNCSHYNPIMIQGLRQYLDKYVFMQRATRFVVIL</sequence>
<comment type="caution">
    <text evidence="1">The sequence shown here is derived from an EMBL/GenBank/DDBJ whole genome shotgun (WGS) entry which is preliminary data.</text>
</comment>
<proteinExistence type="predicted"/>
<evidence type="ECO:0000313" key="2">
    <source>
        <dbReference type="Proteomes" id="UP000055024"/>
    </source>
</evidence>
<name>A0A0V1GGD1_9BILA</name>